<dbReference type="Gene3D" id="3.90.215.10">
    <property type="entry name" value="Gamma Fibrinogen, chain A, domain 1"/>
    <property type="match status" value="1"/>
</dbReference>
<dbReference type="InterPro" id="IPR036056">
    <property type="entry name" value="Fibrinogen-like_C"/>
</dbReference>
<gene>
    <name evidence="3" type="primary">LOC108676005</name>
</gene>
<evidence type="ECO:0000313" key="3">
    <source>
        <dbReference type="RefSeq" id="XP_047737466.1"/>
    </source>
</evidence>
<protein>
    <submittedName>
        <fullName evidence="3">Ficolin-1</fullName>
    </submittedName>
</protein>
<dbReference type="Proteomes" id="UP000694843">
    <property type="component" value="Unplaced"/>
</dbReference>
<accession>A0A979FLT8</accession>
<dbReference type="InterPro" id="IPR002181">
    <property type="entry name" value="Fibrinogen_a/b/g_C_dom"/>
</dbReference>
<proteinExistence type="predicted"/>
<dbReference type="KEGG" id="hazt:108676005"/>
<dbReference type="AlphaFoldDB" id="A0A979FLT8"/>
<reference evidence="3" key="1">
    <citation type="submission" date="2025-08" db="UniProtKB">
        <authorList>
            <consortium name="RefSeq"/>
        </authorList>
    </citation>
    <scope>IDENTIFICATION</scope>
    <source>
        <tissue evidence="3">Whole organism</tissue>
    </source>
</reference>
<organism evidence="2 3">
    <name type="scientific">Hyalella azteca</name>
    <name type="common">Amphipod</name>
    <dbReference type="NCBI Taxonomy" id="294128"/>
    <lineage>
        <taxon>Eukaryota</taxon>
        <taxon>Metazoa</taxon>
        <taxon>Ecdysozoa</taxon>
        <taxon>Arthropoda</taxon>
        <taxon>Crustacea</taxon>
        <taxon>Multicrustacea</taxon>
        <taxon>Malacostraca</taxon>
        <taxon>Eumalacostraca</taxon>
        <taxon>Peracarida</taxon>
        <taxon>Amphipoda</taxon>
        <taxon>Senticaudata</taxon>
        <taxon>Talitrida</taxon>
        <taxon>Talitroidea</taxon>
        <taxon>Hyalellidae</taxon>
        <taxon>Hyalella</taxon>
    </lineage>
</organism>
<dbReference type="PANTHER" id="PTHR19143">
    <property type="entry name" value="FIBRINOGEN/TENASCIN/ANGIOPOEITIN"/>
    <property type="match status" value="1"/>
</dbReference>
<dbReference type="Pfam" id="PF00147">
    <property type="entry name" value="Fibrinogen_C"/>
    <property type="match status" value="1"/>
</dbReference>
<dbReference type="InterPro" id="IPR014716">
    <property type="entry name" value="Fibrinogen_a/b/g_C_1"/>
</dbReference>
<evidence type="ECO:0000259" key="1">
    <source>
        <dbReference type="PROSITE" id="PS51406"/>
    </source>
</evidence>
<evidence type="ECO:0000313" key="2">
    <source>
        <dbReference type="Proteomes" id="UP000694843"/>
    </source>
</evidence>
<dbReference type="RefSeq" id="XP_047737466.1">
    <property type="nucleotide sequence ID" value="XM_047881510.1"/>
</dbReference>
<dbReference type="OMA" id="GWHRNCA"/>
<keyword evidence="2" id="KW-1185">Reference proteome</keyword>
<dbReference type="GeneID" id="108676005"/>
<name>A0A979FLT8_HYAAZ</name>
<dbReference type="GO" id="GO:0005615">
    <property type="term" value="C:extracellular space"/>
    <property type="evidence" value="ECO:0007669"/>
    <property type="project" value="TreeGrafter"/>
</dbReference>
<dbReference type="InterPro" id="IPR050373">
    <property type="entry name" value="Fibrinogen_C-term_domain"/>
</dbReference>
<dbReference type="SMART" id="SM00186">
    <property type="entry name" value="FBG"/>
    <property type="match status" value="1"/>
</dbReference>
<dbReference type="SUPFAM" id="SSF56496">
    <property type="entry name" value="Fibrinogen C-terminal domain-like"/>
    <property type="match status" value="1"/>
</dbReference>
<dbReference type="OrthoDB" id="6145874at2759"/>
<sequence>MVANQRFLRISSFLISSSTQDLNQYLWDNPNDFILGLETLHALTNSRPHQLRVELTDFSSKAAFARYASFRVGSASESYKLSIGGYEPSSTAGDALSDHNNAFFSTIDSDKDTEKQNNCASQLGGGGGWWYKQCYHALGTGAYRLPRNRVVPQAYGGVTWHPFSNVKDSLKIFKMLIKPSNIA</sequence>
<feature type="domain" description="Fibrinogen C-terminal" evidence="1">
    <location>
        <begin position="1"/>
        <end position="181"/>
    </location>
</feature>
<dbReference type="PROSITE" id="PS51406">
    <property type="entry name" value="FIBRINOGEN_C_2"/>
    <property type="match status" value="1"/>
</dbReference>